<evidence type="ECO:0000313" key="2">
    <source>
        <dbReference type="Proteomes" id="UP001638806"/>
    </source>
</evidence>
<name>A0ACC4DG38_PURLI</name>
<protein>
    <submittedName>
        <fullName evidence="1">Uncharacterized protein</fullName>
    </submittedName>
</protein>
<gene>
    <name evidence="1" type="ORF">ACCO45_010890</name>
</gene>
<organism evidence="1 2">
    <name type="scientific">Purpureocillium lilacinum</name>
    <name type="common">Paecilomyces lilacinus</name>
    <dbReference type="NCBI Taxonomy" id="33203"/>
    <lineage>
        <taxon>Eukaryota</taxon>
        <taxon>Fungi</taxon>
        <taxon>Dikarya</taxon>
        <taxon>Ascomycota</taxon>
        <taxon>Pezizomycotina</taxon>
        <taxon>Sordariomycetes</taxon>
        <taxon>Hypocreomycetidae</taxon>
        <taxon>Hypocreales</taxon>
        <taxon>Ophiocordycipitaceae</taxon>
        <taxon>Purpureocillium</taxon>
    </lineage>
</organism>
<proteinExistence type="predicted"/>
<accession>A0ACC4DG38</accession>
<comment type="caution">
    <text evidence="1">The sequence shown here is derived from an EMBL/GenBank/DDBJ whole genome shotgun (WGS) entry which is preliminary data.</text>
</comment>
<sequence>MVADEPQSPAANSDRRRPLGDDAAGLGVPRAACTAPAFACTWRATAQRRSQLPPPPQLSVNNRDVGGLKPARRATVTNDRDDNDDSTFTWRRRQRQQQRL</sequence>
<evidence type="ECO:0000313" key="1">
    <source>
        <dbReference type="EMBL" id="KAL3955327.1"/>
    </source>
</evidence>
<keyword evidence="2" id="KW-1185">Reference proteome</keyword>
<reference evidence="1" key="1">
    <citation type="submission" date="2024-12" db="EMBL/GenBank/DDBJ databases">
        <title>Comparative genomics and development of molecular markers within Purpureocillium lilacinum and among Purpureocillium species.</title>
        <authorList>
            <person name="Yeh Z.-Y."/>
            <person name="Ni N.-T."/>
            <person name="Lo P.-H."/>
            <person name="Mushyakhwo K."/>
            <person name="Lin C.-F."/>
            <person name="Nai Y.-S."/>
        </authorList>
    </citation>
    <scope>NUCLEOTIDE SEQUENCE</scope>
    <source>
        <strain evidence="1">NCHU-NPUST-175</strain>
    </source>
</reference>
<dbReference type="EMBL" id="JBGNUJ010000010">
    <property type="protein sequence ID" value="KAL3955327.1"/>
    <property type="molecule type" value="Genomic_DNA"/>
</dbReference>
<dbReference type="Proteomes" id="UP001638806">
    <property type="component" value="Unassembled WGS sequence"/>
</dbReference>